<evidence type="ECO:0000256" key="2">
    <source>
        <dbReference type="ARBA" id="ARBA00022722"/>
    </source>
</evidence>
<dbReference type="InterPro" id="IPR040393">
    <property type="entry name" value="TREX1/2"/>
</dbReference>
<keyword evidence="4" id="KW-0378">Hydrolase</keyword>
<gene>
    <name evidence="10" type="ORF">CCAP1982_LOCUS5546</name>
</gene>
<evidence type="ECO:0000256" key="7">
    <source>
        <dbReference type="ARBA" id="ARBA00025769"/>
    </source>
</evidence>
<evidence type="ECO:0000313" key="10">
    <source>
        <dbReference type="EMBL" id="CAD6996873.1"/>
    </source>
</evidence>
<name>A0A811UI58_CERCA</name>
<dbReference type="SUPFAM" id="SSF53098">
    <property type="entry name" value="Ribonuclease H-like"/>
    <property type="match status" value="1"/>
</dbReference>
<protein>
    <submittedName>
        <fullName evidence="10">(Mediterranean fruit fly) hypothetical protein</fullName>
    </submittedName>
</protein>
<evidence type="ECO:0000256" key="1">
    <source>
        <dbReference type="ARBA" id="ARBA00001946"/>
    </source>
</evidence>
<dbReference type="GO" id="GO:0005737">
    <property type="term" value="C:cytoplasm"/>
    <property type="evidence" value="ECO:0007669"/>
    <property type="project" value="TreeGrafter"/>
</dbReference>
<evidence type="ECO:0000256" key="5">
    <source>
        <dbReference type="ARBA" id="ARBA00022839"/>
    </source>
</evidence>
<reference evidence="10" key="1">
    <citation type="submission" date="2020-11" db="EMBL/GenBank/DDBJ databases">
        <authorList>
            <person name="Whitehead M."/>
        </authorList>
    </citation>
    <scope>NUCLEOTIDE SEQUENCE</scope>
    <source>
        <strain evidence="10">EGII</strain>
    </source>
</reference>
<dbReference type="KEGG" id="ccat:101450867"/>
<dbReference type="GO" id="GO:0003676">
    <property type="term" value="F:nucleic acid binding"/>
    <property type="evidence" value="ECO:0007669"/>
    <property type="project" value="InterPro"/>
</dbReference>
<comment type="cofactor">
    <cofactor evidence="1">
        <name>Mg(2+)</name>
        <dbReference type="ChEBI" id="CHEBI:18420"/>
    </cofactor>
</comment>
<evidence type="ECO:0000259" key="9">
    <source>
        <dbReference type="SMART" id="SM00479"/>
    </source>
</evidence>
<feature type="region of interest" description="Disordered" evidence="8">
    <location>
        <begin position="176"/>
        <end position="199"/>
    </location>
</feature>
<evidence type="ECO:0000313" key="11">
    <source>
        <dbReference type="Proteomes" id="UP000606786"/>
    </source>
</evidence>
<dbReference type="SMART" id="SM00479">
    <property type="entry name" value="EXOIII"/>
    <property type="match status" value="1"/>
</dbReference>
<keyword evidence="2" id="KW-0540">Nuclease</keyword>
<keyword evidence="6" id="KW-0460">Magnesium</keyword>
<dbReference type="PANTHER" id="PTHR13058">
    <property type="entry name" value="THREE PRIME REPAIR EXONUCLEASE 1, 2"/>
    <property type="match status" value="1"/>
</dbReference>
<dbReference type="InterPro" id="IPR036397">
    <property type="entry name" value="RNaseH_sf"/>
</dbReference>
<dbReference type="GO" id="GO:0006308">
    <property type="term" value="P:DNA catabolic process"/>
    <property type="evidence" value="ECO:0007669"/>
    <property type="project" value="TreeGrafter"/>
</dbReference>
<dbReference type="Proteomes" id="UP000606786">
    <property type="component" value="Unassembled WGS sequence"/>
</dbReference>
<evidence type="ECO:0000256" key="6">
    <source>
        <dbReference type="ARBA" id="ARBA00022842"/>
    </source>
</evidence>
<comment type="similarity">
    <text evidence="7">Belongs to the exonuclease superfamily. TREX family.</text>
</comment>
<dbReference type="AlphaFoldDB" id="A0A811UI58"/>
<sequence length="329" mass="37826">MALCEESSKSADRRIASFVVLDLETNDLPHSFSKVAITELCMYGFAASELETLPTREESNDKQTNLPDRPRNLHKLTLLFNPRRLIHPHAEEITGLSNYSLEKEKHFDENAAHMILNFLKHMQQPVCLVAHNGDMFDFPVVKQTFNKLNLELPSDTLCVDSLRAFWSIDEQLKSVSSVSQTEEEEPKLLPLQDTDNSQEITKTKPTLAEQLDAEGKSNWQAINETTPMRQQGVKRKHCDETTPKKAKRGVILKSRRKLFESKQCGKYPPKGVYKLGNMYERIFKETHKDAHYAEADVESLMRLMLTYGHDFLAYTENHATPFKEICLKR</sequence>
<dbReference type="GO" id="GO:0046872">
    <property type="term" value="F:metal ion binding"/>
    <property type="evidence" value="ECO:0007669"/>
    <property type="project" value="UniProtKB-KW"/>
</dbReference>
<dbReference type="EMBL" id="CAJHJT010000012">
    <property type="protein sequence ID" value="CAD6996873.1"/>
    <property type="molecule type" value="Genomic_DNA"/>
</dbReference>
<proteinExistence type="inferred from homology"/>
<keyword evidence="5" id="KW-0269">Exonuclease</keyword>
<dbReference type="OrthoDB" id="10250935at2759"/>
<accession>A0A811UI58</accession>
<dbReference type="GO" id="GO:0008296">
    <property type="term" value="F:3'-5'-DNA exonuclease activity"/>
    <property type="evidence" value="ECO:0007669"/>
    <property type="project" value="TreeGrafter"/>
</dbReference>
<evidence type="ECO:0000256" key="8">
    <source>
        <dbReference type="SAM" id="MobiDB-lite"/>
    </source>
</evidence>
<feature type="domain" description="Exonuclease" evidence="9">
    <location>
        <begin position="17"/>
        <end position="313"/>
    </location>
</feature>
<evidence type="ECO:0000256" key="4">
    <source>
        <dbReference type="ARBA" id="ARBA00022801"/>
    </source>
</evidence>
<dbReference type="PANTHER" id="PTHR13058:SF19">
    <property type="entry name" value="LD40940P"/>
    <property type="match status" value="1"/>
</dbReference>
<keyword evidence="3" id="KW-0479">Metal-binding</keyword>
<dbReference type="InterPro" id="IPR013520">
    <property type="entry name" value="Ribonucl_H"/>
</dbReference>
<keyword evidence="11" id="KW-1185">Reference proteome</keyword>
<comment type="caution">
    <text evidence="10">The sequence shown here is derived from an EMBL/GenBank/DDBJ whole genome shotgun (WGS) entry which is preliminary data.</text>
</comment>
<dbReference type="InterPro" id="IPR012337">
    <property type="entry name" value="RNaseH-like_sf"/>
</dbReference>
<dbReference type="Gene3D" id="3.30.420.10">
    <property type="entry name" value="Ribonuclease H-like superfamily/Ribonuclease H"/>
    <property type="match status" value="1"/>
</dbReference>
<evidence type="ECO:0000256" key="3">
    <source>
        <dbReference type="ARBA" id="ARBA00022723"/>
    </source>
</evidence>
<organism evidence="10 11">
    <name type="scientific">Ceratitis capitata</name>
    <name type="common">Mediterranean fruit fly</name>
    <name type="synonym">Tephritis capitata</name>
    <dbReference type="NCBI Taxonomy" id="7213"/>
    <lineage>
        <taxon>Eukaryota</taxon>
        <taxon>Metazoa</taxon>
        <taxon>Ecdysozoa</taxon>
        <taxon>Arthropoda</taxon>
        <taxon>Hexapoda</taxon>
        <taxon>Insecta</taxon>
        <taxon>Pterygota</taxon>
        <taxon>Neoptera</taxon>
        <taxon>Endopterygota</taxon>
        <taxon>Diptera</taxon>
        <taxon>Brachycera</taxon>
        <taxon>Muscomorpha</taxon>
        <taxon>Tephritoidea</taxon>
        <taxon>Tephritidae</taxon>
        <taxon>Ceratitis</taxon>
        <taxon>Ceratitis</taxon>
    </lineage>
</organism>